<keyword evidence="1" id="KW-1133">Transmembrane helix</keyword>
<feature type="transmembrane region" description="Helical" evidence="1">
    <location>
        <begin position="46"/>
        <end position="69"/>
    </location>
</feature>
<accession>A0AAN6UQK9</accession>
<gene>
    <name evidence="2" type="ORF">BT67DRAFT_200839</name>
</gene>
<protein>
    <submittedName>
        <fullName evidence="2">Uncharacterized protein</fullName>
    </submittedName>
</protein>
<evidence type="ECO:0000256" key="1">
    <source>
        <dbReference type="SAM" id="Phobius"/>
    </source>
</evidence>
<keyword evidence="1" id="KW-0472">Membrane</keyword>
<proteinExistence type="predicted"/>
<dbReference type="AlphaFoldDB" id="A0AAN6UQK9"/>
<comment type="caution">
    <text evidence="2">The sequence shown here is derived from an EMBL/GenBank/DDBJ whole genome shotgun (WGS) entry which is preliminary data.</text>
</comment>
<dbReference type="EMBL" id="MU853403">
    <property type="protein sequence ID" value="KAK4137050.1"/>
    <property type="molecule type" value="Genomic_DNA"/>
</dbReference>
<keyword evidence="1" id="KW-0812">Transmembrane</keyword>
<name>A0AAN6UQK9_9PEZI</name>
<keyword evidence="3" id="KW-1185">Reference proteome</keyword>
<reference evidence="2" key="1">
    <citation type="journal article" date="2023" name="Mol. Phylogenet. Evol.">
        <title>Genome-scale phylogeny and comparative genomics of the fungal order Sordariales.</title>
        <authorList>
            <person name="Hensen N."/>
            <person name="Bonometti L."/>
            <person name="Westerberg I."/>
            <person name="Brannstrom I.O."/>
            <person name="Guillou S."/>
            <person name="Cros-Aarteil S."/>
            <person name="Calhoun S."/>
            <person name="Haridas S."/>
            <person name="Kuo A."/>
            <person name="Mondo S."/>
            <person name="Pangilinan J."/>
            <person name="Riley R."/>
            <person name="LaButti K."/>
            <person name="Andreopoulos B."/>
            <person name="Lipzen A."/>
            <person name="Chen C."/>
            <person name="Yan M."/>
            <person name="Daum C."/>
            <person name="Ng V."/>
            <person name="Clum A."/>
            <person name="Steindorff A."/>
            <person name="Ohm R.A."/>
            <person name="Martin F."/>
            <person name="Silar P."/>
            <person name="Natvig D.O."/>
            <person name="Lalanne C."/>
            <person name="Gautier V."/>
            <person name="Ament-Velasquez S.L."/>
            <person name="Kruys A."/>
            <person name="Hutchinson M.I."/>
            <person name="Powell A.J."/>
            <person name="Barry K."/>
            <person name="Miller A.N."/>
            <person name="Grigoriev I.V."/>
            <person name="Debuchy R."/>
            <person name="Gladieux P."/>
            <person name="Hiltunen Thoren M."/>
            <person name="Johannesson H."/>
        </authorList>
    </citation>
    <scope>NUCLEOTIDE SEQUENCE</scope>
    <source>
        <strain evidence="2">CBS 123565</strain>
    </source>
</reference>
<evidence type="ECO:0000313" key="2">
    <source>
        <dbReference type="EMBL" id="KAK4137050.1"/>
    </source>
</evidence>
<sequence length="112" mass="12393">MPRSLGIRVSPRLAFCPRSRCTTNLQFRLSGPGHLDSSTAGFSPPYIGIIQFPFLLGVLPFFLPFLYSCFLTPPPVFLYFSLLFIFYVPYQSSTQVGLSSMSSSAAPLCSRP</sequence>
<evidence type="ECO:0000313" key="3">
    <source>
        <dbReference type="Proteomes" id="UP001304895"/>
    </source>
</evidence>
<reference evidence="2" key="2">
    <citation type="submission" date="2023-05" db="EMBL/GenBank/DDBJ databases">
        <authorList>
            <consortium name="Lawrence Berkeley National Laboratory"/>
            <person name="Steindorff A."/>
            <person name="Hensen N."/>
            <person name="Bonometti L."/>
            <person name="Westerberg I."/>
            <person name="Brannstrom I.O."/>
            <person name="Guillou S."/>
            <person name="Cros-Aarteil S."/>
            <person name="Calhoun S."/>
            <person name="Haridas S."/>
            <person name="Kuo A."/>
            <person name="Mondo S."/>
            <person name="Pangilinan J."/>
            <person name="Riley R."/>
            <person name="Labutti K."/>
            <person name="Andreopoulos B."/>
            <person name="Lipzen A."/>
            <person name="Chen C."/>
            <person name="Yanf M."/>
            <person name="Daum C."/>
            <person name="Ng V."/>
            <person name="Clum A."/>
            <person name="Ohm R."/>
            <person name="Martin F."/>
            <person name="Silar P."/>
            <person name="Natvig D."/>
            <person name="Lalanne C."/>
            <person name="Gautier V."/>
            <person name="Ament-Velasquez S.L."/>
            <person name="Kruys A."/>
            <person name="Hutchinson M.I."/>
            <person name="Powell A.J."/>
            <person name="Barry K."/>
            <person name="Miller A.N."/>
            <person name="Grigoriev I.V."/>
            <person name="Debuchy R."/>
            <person name="Gladieux P."/>
            <person name="Thoren M.H."/>
            <person name="Johannesson H."/>
        </authorList>
    </citation>
    <scope>NUCLEOTIDE SEQUENCE</scope>
    <source>
        <strain evidence="2">CBS 123565</strain>
    </source>
</reference>
<feature type="transmembrane region" description="Helical" evidence="1">
    <location>
        <begin position="76"/>
        <end position="92"/>
    </location>
</feature>
<dbReference type="Proteomes" id="UP001304895">
    <property type="component" value="Unassembled WGS sequence"/>
</dbReference>
<organism evidence="2 3">
    <name type="scientific">Trichocladium antarcticum</name>
    <dbReference type="NCBI Taxonomy" id="1450529"/>
    <lineage>
        <taxon>Eukaryota</taxon>
        <taxon>Fungi</taxon>
        <taxon>Dikarya</taxon>
        <taxon>Ascomycota</taxon>
        <taxon>Pezizomycotina</taxon>
        <taxon>Sordariomycetes</taxon>
        <taxon>Sordariomycetidae</taxon>
        <taxon>Sordariales</taxon>
        <taxon>Chaetomiaceae</taxon>
        <taxon>Trichocladium</taxon>
    </lineage>
</organism>